<keyword evidence="4" id="KW-1185">Reference proteome</keyword>
<dbReference type="AlphaFoldDB" id="A0A544SSJ4"/>
<dbReference type="InterPro" id="IPR005081">
    <property type="entry name" value="SpoIIGA"/>
</dbReference>
<dbReference type="EMBL" id="VDGG01000047">
    <property type="protein sequence ID" value="TQR08191.1"/>
    <property type="molecule type" value="Genomic_DNA"/>
</dbReference>
<proteinExistence type="predicted"/>
<feature type="transmembrane region" description="Helical" evidence="2">
    <location>
        <begin position="138"/>
        <end position="170"/>
    </location>
</feature>
<dbReference type="GO" id="GO:0030436">
    <property type="term" value="P:asexual sporulation"/>
    <property type="evidence" value="ECO:0007669"/>
    <property type="project" value="InterPro"/>
</dbReference>
<protein>
    <recommendedName>
        <fullName evidence="5">Sigma-E processing peptidase SpoIIGA</fullName>
    </recommendedName>
</protein>
<accession>A0A544SSJ4</accession>
<name>A0A544SSJ4_9BACI</name>
<dbReference type="GO" id="GO:0004190">
    <property type="term" value="F:aspartic-type endopeptidase activity"/>
    <property type="evidence" value="ECO:0007669"/>
    <property type="project" value="InterPro"/>
</dbReference>
<gene>
    <name evidence="3" type="ORF">FG383_17115</name>
</gene>
<comment type="caution">
    <text evidence="3">The sequence shown here is derived from an EMBL/GenBank/DDBJ whole genome shotgun (WGS) entry which is preliminary data.</text>
</comment>
<keyword evidence="2" id="KW-0812">Transmembrane</keyword>
<evidence type="ECO:0008006" key="5">
    <source>
        <dbReference type="Google" id="ProtNLM"/>
    </source>
</evidence>
<feature type="transmembrane region" description="Helical" evidence="2">
    <location>
        <begin position="182"/>
        <end position="204"/>
    </location>
</feature>
<feature type="transmembrane region" description="Helical" evidence="2">
    <location>
        <begin position="105"/>
        <end position="126"/>
    </location>
</feature>
<sequence>MLVTKALPHDVALLVFVHLLSKMRLHNVRASGGEGSSLTPRKASVLQRESQRSPNRTLYNVLSLHHELSFIWVVFLSLKKELFHRSFDKVFKSDMVPFSKKGGRIMYAEVMIATNTFFNYTVLAFANKIGWIENQKRYLFLSAFIAGVITVIFSHHVSTIFLSFFVMIGIAFWKKRTQIVKAITLTLLASVFAGGLLTAIAPMYSNSNNAFMLVNFALIAIGGLYFLTKHVLHLNISSAERELLYTSHITLFGETKELTLFIDSGNVCKEPLSNDPVHFVAAEVLQDVLPKELFQAISDWEFEKDKGLDKLSKEYATKLRLIPISTIQKEKTWVIGIKYEQWLVNELPLPKGYIVMTRVKDKFPHAADGILHSSSYFHLKKRSVR</sequence>
<evidence type="ECO:0000256" key="2">
    <source>
        <dbReference type="SAM" id="Phobius"/>
    </source>
</evidence>
<organism evidence="3 4">
    <name type="scientific">Psychrobacillus soli</name>
    <dbReference type="NCBI Taxonomy" id="1543965"/>
    <lineage>
        <taxon>Bacteria</taxon>
        <taxon>Bacillati</taxon>
        <taxon>Bacillota</taxon>
        <taxon>Bacilli</taxon>
        <taxon>Bacillales</taxon>
        <taxon>Bacillaceae</taxon>
        <taxon>Psychrobacillus</taxon>
    </lineage>
</organism>
<dbReference type="OrthoDB" id="2728818at2"/>
<evidence type="ECO:0000256" key="1">
    <source>
        <dbReference type="SAM" id="MobiDB-lite"/>
    </source>
</evidence>
<evidence type="ECO:0000313" key="3">
    <source>
        <dbReference type="EMBL" id="TQR08191.1"/>
    </source>
</evidence>
<dbReference type="Pfam" id="PF03419">
    <property type="entry name" value="Peptidase_U4"/>
    <property type="match status" value="1"/>
</dbReference>
<dbReference type="GO" id="GO:0006508">
    <property type="term" value="P:proteolysis"/>
    <property type="evidence" value="ECO:0007669"/>
    <property type="project" value="InterPro"/>
</dbReference>
<reference evidence="3 4" key="1">
    <citation type="submission" date="2019-05" db="EMBL/GenBank/DDBJ databases">
        <title>Psychrobacillus vulpis sp. nov., a new species isolated from feces of a red fox that inhabits in The Tablas de Daimiel Natural Park, Albacete, Spain.</title>
        <authorList>
            <person name="Rodriguez M."/>
            <person name="Reina J.C."/>
            <person name="Bejar V."/>
            <person name="Llamas I."/>
        </authorList>
    </citation>
    <scope>NUCLEOTIDE SEQUENCE [LARGE SCALE GENOMIC DNA]</scope>
    <source>
        <strain evidence="3 4">NHI-2</strain>
    </source>
</reference>
<feature type="region of interest" description="Disordered" evidence="1">
    <location>
        <begin position="30"/>
        <end position="50"/>
    </location>
</feature>
<keyword evidence="2" id="KW-1133">Transmembrane helix</keyword>
<evidence type="ECO:0000313" key="4">
    <source>
        <dbReference type="Proteomes" id="UP000318937"/>
    </source>
</evidence>
<feature type="transmembrane region" description="Helical" evidence="2">
    <location>
        <begin position="210"/>
        <end position="228"/>
    </location>
</feature>
<dbReference type="Proteomes" id="UP000318937">
    <property type="component" value="Unassembled WGS sequence"/>
</dbReference>
<keyword evidence="2" id="KW-0472">Membrane</keyword>